<sequence length="348" mass="35312">MTDGNRARLAYIGSFTTGGGAGITVAAVDPATGGLSPRAAADGPVNPSCLALAPGTGVLYAVSDTEAGTAAAFRTKGDGLAPLGEPVAVGGSGPTHLSVVGRRLLTANYGSGSVSSLPLAADGTLTGPPAVLTHQGSGPDPDRQRGPHAHQVLPDPTGRWVLGVDLGADTVRVHRLDPATGALHVHSTAPLPAGSGPRHLAFHPDGRTAYVLHELVPRLTVCAWDGGSGRLTPLSDLAVTPEGAEPRAFPSVVTVAPDGRFAWVAVRGTDTLVTLSLSDGPRRPRITDRVECGGSWPRDLVAGPDGRLLYVSNEWSGDVTWFAVDPVSGRPSRAGALPVPAAACVVLA</sequence>
<organism evidence="3 4">
    <name type="scientific">Streptomyces pactum</name>
    <dbReference type="NCBI Taxonomy" id="68249"/>
    <lineage>
        <taxon>Bacteria</taxon>
        <taxon>Bacillati</taxon>
        <taxon>Actinomycetota</taxon>
        <taxon>Actinomycetes</taxon>
        <taxon>Kitasatosporales</taxon>
        <taxon>Streptomycetaceae</taxon>
        <taxon>Streptomyces</taxon>
    </lineage>
</organism>
<comment type="caution">
    <text evidence="3">The sequence shown here is derived from an EMBL/GenBank/DDBJ whole genome shotgun (WGS) entry which is preliminary data.</text>
</comment>
<evidence type="ECO:0000256" key="2">
    <source>
        <dbReference type="SAM" id="MobiDB-lite"/>
    </source>
</evidence>
<dbReference type="InterPro" id="IPR050282">
    <property type="entry name" value="Cycloisomerase_2"/>
</dbReference>
<dbReference type="PANTHER" id="PTHR30344:SF1">
    <property type="entry name" value="6-PHOSPHOGLUCONOLACTONASE"/>
    <property type="match status" value="1"/>
</dbReference>
<accession>A0ABS0NS68</accession>
<protein>
    <submittedName>
        <fullName evidence="3">Lactonase family protein</fullName>
    </submittedName>
</protein>
<evidence type="ECO:0000313" key="4">
    <source>
        <dbReference type="Proteomes" id="UP000807371"/>
    </source>
</evidence>
<dbReference type="SUPFAM" id="SSF51004">
    <property type="entry name" value="C-terminal (heme d1) domain of cytochrome cd1-nitrite reductase"/>
    <property type="match status" value="1"/>
</dbReference>
<dbReference type="Pfam" id="PF10282">
    <property type="entry name" value="Lactonase"/>
    <property type="match status" value="1"/>
</dbReference>
<dbReference type="PANTHER" id="PTHR30344">
    <property type="entry name" value="6-PHOSPHOGLUCONOLACTONASE-RELATED"/>
    <property type="match status" value="1"/>
</dbReference>
<dbReference type="RefSeq" id="WP_197991271.1">
    <property type="nucleotide sequence ID" value="NZ_JACYXC010000001.1"/>
</dbReference>
<dbReference type="InterPro" id="IPR019405">
    <property type="entry name" value="Lactonase_7-beta_prop"/>
</dbReference>
<reference evidence="3 4" key="1">
    <citation type="submission" date="2020-09" db="EMBL/GenBank/DDBJ databases">
        <title>Biosynthesis of the nuclear factor of activated T cells inhibitor NFAT-133 and its congeners in Streptomyces pactum.</title>
        <authorList>
            <person name="Zhou W."/>
            <person name="Posri P."/>
            <person name="Abugrain M.E."/>
            <person name="Weisberg A.J."/>
            <person name="Chang J.H."/>
            <person name="Mahmud T."/>
        </authorList>
    </citation>
    <scope>NUCLEOTIDE SEQUENCE [LARGE SCALE GENOMIC DNA]</scope>
    <source>
        <strain evidence="3 4">ATCC 27456</strain>
    </source>
</reference>
<keyword evidence="4" id="KW-1185">Reference proteome</keyword>
<evidence type="ECO:0000256" key="1">
    <source>
        <dbReference type="ARBA" id="ARBA00005564"/>
    </source>
</evidence>
<evidence type="ECO:0000313" key="3">
    <source>
        <dbReference type="EMBL" id="MBH5338062.1"/>
    </source>
</evidence>
<proteinExistence type="inferred from homology"/>
<dbReference type="InterPro" id="IPR015943">
    <property type="entry name" value="WD40/YVTN_repeat-like_dom_sf"/>
</dbReference>
<dbReference type="Gene3D" id="2.130.10.10">
    <property type="entry name" value="YVTN repeat-like/Quinoprotein amine dehydrogenase"/>
    <property type="match status" value="1"/>
</dbReference>
<dbReference type="EMBL" id="JACYXC010000001">
    <property type="protein sequence ID" value="MBH5338062.1"/>
    <property type="molecule type" value="Genomic_DNA"/>
</dbReference>
<dbReference type="InterPro" id="IPR011048">
    <property type="entry name" value="Haem_d1_sf"/>
</dbReference>
<dbReference type="Proteomes" id="UP000807371">
    <property type="component" value="Unassembled WGS sequence"/>
</dbReference>
<name>A0ABS0NS68_9ACTN</name>
<gene>
    <name evidence="3" type="ORF">IHE55_26095</name>
</gene>
<feature type="region of interest" description="Disordered" evidence="2">
    <location>
        <begin position="125"/>
        <end position="156"/>
    </location>
</feature>
<comment type="similarity">
    <text evidence="1">Belongs to the cycloisomerase 2 family.</text>
</comment>